<dbReference type="Proteomes" id="UP000070252">
    <property type="component" value="Unassembled WGS sequence"/>
</dbReference>
<dbReference type="OrthoDB" id="9814946at2"/>
<dbReference type="InterPro" id="IPR036237">
    <property type="entry name" value="Xyl_isomerase-like_sf"/>
</dbReference>
<dbReference type="GO" id="GO:0016853">
    <property type="term" value="F:isomerase activity"/>
    <property type="evidence" value="ECO:0007669"/>
    <property type="project" value="UniProtKB-KW"/>
</dbReference>
<feature type="domain" description="Xylose isomerase-like TIM barrel" evidence="1">
    <location>
        <begin position="26"/>
        <end position="263"/>
    </location>
</feature>
<reference evidence="3 5" key="2">
    <citation type="submission" date="2016-10" db="EMBL/GenBank/DDBJ databases">
        <authorList>
            <person name="de Groot N.N."/>
        </authorList>
    </citation>
    <scope>NUCLEOTIDE SEQUENCE [LARGE SCALE GENOMIC DNA]</scope>
    <source>
        <strain evidence="3 5">CGMCC 1.10239</strain>
    </source>
</reference>
<dbReference type="InterPro" id="IPR013022">
    <property type="entry name" value="Xyl_isomerase-like_TIM-brl"/>
</dbReference>
<dbReference type="AlphaFoldDB" id="A0A1G9QVN3"/>
<organism evidence="3 5">
    <name type="scientific">Paenibacillus jilunlii</name>
    <dbReference type="NCBI Taxonomy" id="682956"/>
    <lineage>
        <taxon>Bacteria</taxon>
        <taxon>Bacillati</taxon>
        <taxon>Bacillota</taxon>
        <taxon>Bacilli</taxon>
        <taxon>Bacillales</taxon>
        <taxon>Paenibacillaceae</taxon>
        <taxon>Paenibacillus</taxon>
    </lineage>
</organism>
<dbReference type="PANTHER" id="PTHR12110:SF21">
    <property type="entry name" value="XYLOSE ISOMERASE-LIKE TIM BARREL DOMAIN-CONTAINING PROTEIN"/>
    <property type="match status" value="1"/>
</dbReference>
<accession>A0A1G9QVN3</accession>
<gene>
    <name evidence="2" type="ORF">AML91_07920</name>
    <name evidence="3" type="ORF">SAMN05216191_109152</name>
</gene>
<dbReference type="PANTHER" id="PTHR12110">
    <property type="entry name" value="HYDROXYPYRUVATE ISOMERASE"/>
    <property type="match status" value="1"/>
</dbReference>
<evidence type="ECO:0000313" key="2">
    <source>
        <dbReference type="EMBL" id="KWX77236.1"/>
    </source>
</evidence>
<evidence type="ECO:0000313" key="4">
    <source>
        <dbReference type="Proteomes" id="UP000070252"/>
    </source>
</evidence>
<reference evidence="2 4" key="1">
    <citation type="submission" date="2015-08" db="EMBL/GenBank/DDBJ databases">
        <title>Genome of Paenibacillus jilunlii.</title>
        <authorList>
            <person name="Sant'Anna F.H."/>
            <person name="Ambrosini A."/>
            <person name="Souza R."/>
            <person name="Bach E."/>
            <person name="Fernandes G."/>
            <person name="Balsanelli E."/>
            <person name="Baura V.A."/>
            <person name="Pedrosa F.O."/>
            <person name="Souza E.M."/>
            <person name="Passaglia L."/>
        </authorList>
    </citation>
    <scope>NUCLEOTIDE SEQUENCE [LARGE SCALE GENOMIC DNA]</scope>
    <source>
        <strain evidence="2 4">DSM 23019</strain>
    </source>
</reference>
<dbReference type="Gene3D" id="3.20.20.150">
    <property type="entry name" value="Divalent-metal-dependent TIM barrel enzymes"/>
    <property type="match status" value="1"/>
</dbReference>
<evidence type="ECO:0000259" key="1">
    <source>
        <dbReference type="Pfam" id="PF01261"/>
    </source>
</evidence>
<dbReference type="RefSeq" id="WP_062521726.1">
    <property type="nucleotide sequence ID" value="NZ_CP048429.1"/>
</dbReference>
<dbReference type="EMBL" id="FNGM01000009">
    <property type="protein sequence ID" value="SDM15069.1"/>
    <property type="molecule type" value="Genomic_DNA"/>
</dbReference>
<protein>
    <submittedName>
        <fullName evidence="3">Protein FrlC</fullName>
    </submittedName>
    <submittedName>
        <fullName evidence="2">Xylose isomerase</fullName>
    </submittedName>
</protein>
<evidence type="ECO:0000313" key="5">
    <source>
        <dbReference type="Proteomes" id="UP000182783"/>
    </source>
</evidence>
<dbReference type="EMBL" id="LIPY01000102">
    <property type="protein sequence ID" value="KWX77236.1"/>
    <property type="molecule type" value="Genomic_DNA"/>
</dbReference>
<dbReference type="Pfam" id="PF01261">
    <property type="entry name" value="AP_endonuc_2"/>
    <property type="match status" value="1"/>
</dbReference>
<keyword evidence="4" id="KW-1185">Reference proteome</keyword>
<sequence length="279" mass="31244">MPSIQRQQVAGMNIHYLFYSLDYFLDSVEKAGMRTVELWGGAPHFYMDALSYTDCTSVRRKAAARGLTIGAFTPESIIYPYNIAAPDPEQFAKSKSYFTNAVKATSELGCKLMTVNSGYGYLNETKEEAWARSADMLSHLARTAEQEGVVIAMEALRPEESQIVTTLADAKRMLDEIASPAFRLMVDTTAMGIAGETLEQWFDAAGESIVHLHFIDGNPYGHLAWGDGTFPLASMIQTLNDYGYQGLLGQEITDFRYYEHPDETDRRIMEAFEKYIGKD</sequence>
<evidence type="ECO:0000313" key="3">
    <source>
        <dbReference type="EMBL" id="SDM15069.1"/>
    </source>
</evidence>
<proteinExistence type="predicted"/>
<keyword evidence="2" id="KW-0413">Isomerase</keyword>
<name>A0A1G9QVN3_9BACL</name>
<dbReference type="InterPro" id="IPR050312">
    <property type="entry name" value="IolE/XylAMocC-like"/>
</dbReference>
<dbReference type="SUPFAM" id="SSF51658">
    <property type="entry name" value="Xylose isomerase-like"/>
    <property type="match status" value="1"/>
</dbReference>
<dbReference type="Proteomes" id="UP000182783">
    <property type="component" value="Unassembled WGS sequence"/>
</dbReference>